<comment type="caution">
    <text evidence="1">The sequence shown here is derived from an EMBL/GenBank/DDBJ whole genome shotgun (WGS) entry which is preliminary data.</text>
</comment>
<dbReference type="AlphaFoldDB" id="A0A6A3UEW0"/>
<dbReference type="InterPro" id="IPR016024">
    <property type="entry name" value="ARM-type_fold"/>
</dbReference>
<evidence type="ECO:0000313" key="2">
    <source>
        <dbReference type="Proteomes" id="UP000440732"/>
    </source>
</evidence>
<accession>A0A6A3UEW0</accession>
<dbReference type="InterPro" id="IPR011989">
    <property type="entry name" value="ARM-like"/>
</dbReference>
<proteinExistence type="predicted"/>
<dbReference type="EMBL" id="QXGA01000204">
    <property type="protein sequence ID" value="KAE9150121.1"/>
    <property type="molecule type" value="Genomic_DNA"/>
</dbReference>
<protein>
    <submittedName>
        <fullName evidence="1">Uncharacterized protein</fullName>
    </submittedName>
</protein>
<dbReference type="SUPFAM" id="SSF48371">
    <property type="entry name" value="ARM repeat"/>
    <property type="match status" value="1"/>
</dbReference>
<gene>
    <name evidence="1" type="ORF">PF006_g5468</name>
</gene>
<dbReference type="Proteomes" id="UP000440732">
    <property type="component" value="Unassembled WGS sequence"/>
</dbReference>
<name>A0A6A3UEW0_9STRA</name>
<evidence type="ECO:0000313" key="1">
    <source>
        <dbReference type="EMBL" id="KAE9150121.1"/>
    </source>
</evidence>
<dbReference type="Gene3D" id="1.25.10.10">
    <property type="entry name" value="Leucine-rich Repeat Variant"/>
    <property type="match status" value="1"/>
</dbReference>
<reference evidence="1 2" key="1">
    <citation type="submission" date="2018-08" db="EMBL/GenBank/DDBJ databases">
        <title>Genomic investigation of the strawberry pathogen Phytophthora fragariae indicates pathogenicity is determined by transcriptional variation in three key races.</title>
        <authorList>
            <person name="Adams T.M."/>
            <person name="Armitage A.D."/>
            <person name="Sobczyk M.K."/>
            <person name="Bates H.J."/>
            <person name="Dunwell J.M."/>
            <person name="Nellist C.F."/>
            <person name="Harrison R.J."/>
        </authorList>
    </citation>
    <scope>NUCLEOTIDE SEQUENCE [LARGE SCALE GENOMIC DNA]</scope>
    <source>
        <strain evidence="1 2">NOV-5</strain>
    </source>
</reference>
<sequence>MASVRCLLLAGGYNDEIEALRQLLQSSDHLLDLSQLNCDPPVLQRDGDGRARNSSQSLMEDLLLYLAVRKFGASTDSAGGQAVLGVEQQTLARWEQHDAQKPSDLEDCVDTLHGLLLKCAWDAGTISTLSRVVKRQQDPRARQRFLTFAFQILQASAQRKPTTSEQISEQDDKFYDDVVRLLLLGVTDLWSAIRKDCAKTSAAIVLGFSSRSHIEQFIDSLLCVAIGSRSVSADKSQVTAWTEREGALLALSALLRSIKMDFTGDKLEDVGEIKVSQVKDDIKGILGARQVPAVKYLLGFNHALVQLPRCLVQTLKPAIYECLRHDQLSIRQLAAQCLVEYASLCEEPTRLLIFQEVISKLNRINRNDKVEIDSAMNPNDSELLDAFEAEGLLDVLARMAPCLPSSFLLKHWKFVFPTLEKYVMHIASSVRQKSSMVVLALAKQYSRNDSNPNTLSVSDEVSLKLIIQMLFSLSKQRSDGSEICWQQREGRLLSIEVLLDVLGESLLVCPCEACKLLRWKPEPTQVCHGRSGSLTALKSFFWAHDRAHSATWVLDADKAEEQHASLTENNHDNTERSSLVHAIGVWIVKNGGKNGLPSLSDEFWQQVLGGCIAQTKEAFNSSQFELRRISRQVLPGLMRLVIWTEQLEFLASTELEDSSVETSWPWTCVKYLLLHLRYQEESATALGETITSSVSQKLAANWKVVWGGIVALERNMQNCSIDVDVIVAQVEVKLIAFLSFGAAADSPRHVTRLLDSALRSIHLNLPESMQLRTLMGERSSANSLDRQFSIFMVPIFPAVIVTLQYLADREEGVGYIDQQHDDELSWSSRWLCLERTALAWLICDDMFRWITLSKSEAQSLLVESLGGLLRFSKTDLSPSETSEEVDRILQCLEPLQAIGTRMKDAAYMDLVKIHLRMWLRLIKSGSHDTAKVAIATTQLYSRRQQCLAIPDTKVKPAEGSATYPAAAEWDDWDNEEGEIQQATPVTEIQEPTLDLLFQEVLESLDATQLNLLCEAARVIPNLDRMQDIPVQRMQQQIESCLHTK</sequence>
<organism evidence="1 2">
    <name type="scientific">Phytophthora fragariae</name>
    <dbReference type="NCBI Taxonomy" id="53985"/>
    <lineage>
        <taxon>Eukaryota</taxon>
        <taxon>Sar</taxon>
        <taxon>Stramenopiles</taxon>
        <taxon>Oomycota</taxon>
        <taxon>Peronosporomycetes</taxon>
        <taxon>Peronosporales</taxon>
        <taxon>Peronosporaceae</taxon>
        <taxon>Phytophthora</taxon>
    </lineage>
</organism>